<evidence type="ECO:0000313" key="1">
    <source>
        <dbReference type="EMBL" id="JAE30122.1"/>
    </source>
</evidence>
<dbReference type="EMBL" id="GBRH01167774">
    <property type="protein sequence ID" value="JAE30122.1"/>
    <property type="molecule type" value="Transcribed_RNA"/>
</dbReference>
<reference evidence="1" key="1">
    <citation type="submission" date="2014-09" db="EMBL/GenBank/DDBJ databases">
        <authorList>
            <person name="Magalhaes I.L.F."/>
            <person name="Oliveira U."/>
            <person name="Santos F.R."/>
            <person name="Vidigal T.H.D.A."/>
            <person name="Brescovit A.D."/>
            <person name="Santos A.J."/>
        </authorList>
    </citation>
    <scope>NUCLEOTIDE SEQUENCE</scope>
    <source>
        <tissue evidence="1">Shoot tissue taken approximately 20 cm above the soil surface</tissue>
    </source>
</reference>
<accession>A0A0A9H045</accession>
<organism evidence="1">
    <name type="scientific">Arundo donax</name>
    <name type="common">Giant reed</name>
    <name type="synonym">Donax arundinaceus</name>
    <dbReference type="NCBI Taxonomy" id="35708"/>
    <lineage>
        <taxon>Eukaryota</taxon>
        <taxon>Viridiplantae</taxon>
        <taxon>Streptophyta</taxon>
        <taxon>Embryophyta</taxon>
        <taxon>Tracheophyta</taxon>
        <taxon>Spermatophyta</taxon>
        <taxon>Magnoliopsida</taxon>
        <taxon>Liliopsida</taxon>
        <taxon>Poales</taxon>
        <taxon>Poaceae</taxon>
        <taxon>PACMAD clade</taxon>
        <taxon>Arundinoideae</taxon>
        <taxon>Arundineae</taxon>
        <taxon>Arundo</taxon>
    </lineage>
</organism>
<name>A0A0A9H045_ARUDO</name>
<sequence length="25" mass="2941">MLLQSYPKQIMLHSPLIKLLHKPNP</sequence>
<proteinExistence type="predicted"/>
<protein>
    <submittedName>
        <fullName evidence="1">Uncharacterized protein</fullName>
    </submittedName>
</protein>
<reference evidence="1" key="2">
    <citation type="journal article" date="2015" name="Data Brief">
        <title>Shoot transcriptome of the giant reed, Arundo donax.</title>
        <authorList>
            <person name="Barrero R.A."/>
            <person name="Guerrero F.D."/>
            <person name="Moolhuijzen P."/>
            <person name="Goolsby J.A."/>
            <person name="Tidwell J."/>
            <person name="Bellgard S.E."/>
            <person name="Bellgard M.I."/>
        </authorList>
    </citation>
    <scope>NUCLEOTIDE SEQUENCE</scope>
    <source>
        <tissue evidence="1">Shoot tissue taken approximately 20 cm above the soil surface</tissue>
    </source>
</reference>
<dbReference type="AlphaFoldDB" id="A0A0A9H045"/>